<dbReference type="Proteomes" id="UP001060170">
    <property type="component" value="Chromosome 2"/>
</dbReference>
<reference evidence="2" key="1">
    <citation type="journal article" date="2018" name="BMC Genomics">
        <title>Genomic insights into host adaptation between the wheat stripe rust pathogen (Puccinia striiformis f. sp. tritici) and the barley stripe rust pathogen (Puccinia striiformis f. sp. hordei).</title>
        <authorList>
            <person name="Xia C."/>
            <person name="Wang M."/>
            <person name="Yin C."/>
            <person name="Cornejo O.E."/>
            <person name="Hulbert S.H."/>
            <person name="Chen X."/>
        </authorList>
    </citation>
    <scope>NUCLEOTIDE SEQUENCE [LARGE SCALE GENOMIC DNA]</scope>
    <source>
        <strain evidence="2">93-210</strain>
    </source>
</reference>
<reference evidence="2" key="2">
    <citation type="journal article" date="2018" name="Mol. Plant Microbe Interact.">
        <title>Genome sequence resources for the wheat stripe rust pathogen (Puccinia striiformis f. sp. tritici) and the barley stripe rust pathogen (Puccinia striiformis f. sp. hordei).</title>
        <authorList>
            <person name="Xia C."/>
            <person name="Wang M."/>
            <person name="Yin C."/>
            <person name="Cornejo O.E."/>
            <person name="Hulbert S.H."/>
            <person name="Chen X."/>
        </authorList>
    </citation>
    <scope>NUCLEOTIDE SEQUENCE [LARGE SCALE GENOMIC DNA]</scope>
    <source>
        <strain evidence="2">93-210</strain>
    </source>
</reference>
<evidence type="ECO:0000313" key="2">
    <source>
        <dbReference type="Proteomes" id="UP001060170"/>
    </source>
</evidence>
<proteinExistence type="predicted"/>
<evidence type="ECO:0000313" key="1">
    <source>
        <dbReference type="EMBL" id="KAI7961721.1"/>
    </source>
</evidence>
<comment type="caution">
    <text evidence="1">The sequence shown here is derived from an EMBL/GenBank/DDBJ whole genome shotgun (WGS) entry which is preliminary data.</text>
</comment>
<protein>
    <submittedName>
        <fullName evidence="1">Uncharacterized protein</fullName>
    </submittedName>
</protein>
<name>A0ACC0EW45_9BASI</name>
<accession>A0ACC0EW45</accession>
<reference evidence="1 2" key="3">
    <citation type="journal article" date="2022" name="Microbiol. Spectr.">
        <title>Folding features and dynamics of 3D genome architecture in plant fungal pathogens.</title>
        <authorList>
            <person name="Xia C."/>
        </authorList>
    </citation>
    <scope>NUCLEOTIDE SEQUENCE [LARGE SCALE GENOMIC DNA]</scope>
    <source>
        <strain evidence="1 2">93-210</strain>
    </source>
</reference>
<gene>
    <name evidence="1" type="ORF">MJO28_002210</name>
</gene>
<dbReference type="EMBL" id="CM045866">
    <property type="protein sequence ID" value="KAI7961721.1"/>
    <property type="molecule type" value="Genomic_DNA"/>
</dbReference>
<sequence length="955" mass="106857">MEWARPDPELICVKWREFIKDPSISLNQLKRTAFQGKLTILRSVYWRIFLGQLPAPPPSSTQSNPHNALNSWSFGLEKSRSEWEDLRKRFLRAPDGLWLEDSIESSSDQNLSSLKLNQETISTSLLPLNSQLTDLGVNNPLSQHENNPWNLWLRDLELRRIVKQDVIRTFPELDYFRQTRTQAMLTNILHVYCKLHQDLGYRQGMHEILGVLLETLDLDTLDPPKSAEDSKKSMGLMEQVLSREHLEHDAFSLFSLLMRSMKTWYDPNLSMPLGDLANSQTTPLTSVGFVPSQLTGIYPVGGTPTTSTCSPNDSSLVHPIVDKCASIFHVYLKHADPELWTRLEKLDIEPQLWGIRWLRLLFTREFNYQESLLLWDGIFAQDGTSLRLADFVCIAMLLRIREGLLDSDYTGALQLILRFPRPTDGDSRIDLLLYQAILLYQFPTPDTVLLIIRQNYDLQLFTPTAQLSSSPQESDSWFSLRRKPPPPSIGSSTLTNFRDSLSRKAHTPPLQSTSSNTIDESKANNRLSGSDQQGSIGSKKSQSLSKSKSFLGALVDLRRSYSPTVPLNDHLVSESTASLPSSTATPQLHSPLVLANPYSPAMSMTSNRNSISSFTKPQNTQYLANQEVGQALSLCVDALEQNLFIKPASENQSPVVVDCSQGLALGALKHIRDVMLSGFSSGFDSNVMSPLIEYQSATTTMNHHNSPVPDHQQPGSILPNQSVSDSPSPSLIESLNNTSISFNISSTPLPYCPSRSSTTADLPDLTFNQSISDGSPDSSIPLAHISSSVAFTESPPPWTQKKEGVRQSNEREEVKSNECKPIEESPREELPRRPELVLEVGDKSTDEQMDNKKKPDIQPLSPSIFGTKLWIQQAHHHHNRNLSSSSALSNTTNFIRNKNNRADSLNVDLQLHRSSSSSSSSTTTTTTSNTPFHLPPEEDHFENLLLVETPHISFK</sequence>
<keyword evidence="2" id="KW-1185">Reference proteome</keyword>
<organism evidence="1 2">
    <name type="scientific">Puccinia striiformis f. sp. tritici</name>
    <dbReference type="NCBI Taxonomy" id="168172"/>
    <lineage>
        <taxon>Eukaryota</taxon>
        <taxon>Fungi</taxon>
        <taxon>Dikarya</taxon>
        <taxon>Basidiomycota</taxon>
        <taxon>Pucciniomycotina</taxon>
        <taxon>Pucciniomycetes</taxon>
        <taxon>Pucciniales</taxon>
        <taxon>Pucciniaceae</taxon>
        <taxon>Puccinia</taxon>
    </lineage>
</organism>